<comment type="caution">
    <text evidence="4">The sequence shown here is derived from an EMBL/GenBank/DDBJ whole genome shotgun (WGS) entry which is preliminary data.</text>
</comment>
<organism evidence="4 5">
    <name type="scientific">Amantichitinum ursilacus</name>
    <dbReference type="NCBI Taxonomy" id="857265"/>
    <lineage>
        <taxon>Bacteria</taxon>
        <taxon>Pseudomonadati</taxon>
        <taxon>Pseudomonadota</taxon>
        <taxon>Betaproteobacteria</taxon>
        <taxon>Neisseriales</taxon>
        <taxon>Chitinibacteraceae</taxon>
        <taxon>Amantichitinum</taxon>
    </lineage>
</organism>
<evidence type="ECO:0000256" key="1">
    <source>
        <dbReference type="ARBA" id="ARBA00012528"/>
    </source>
</evidence>
<comment type="catalytic activity">
    <reaction evidence="2">
        <text>2 GTP = 3',3'-c-di-GMP + 2 diphosphate</text>
        <dbReference type="Rhea" id="RHEA:24898"/>
        <dbReference type="ChEBI" id="CHEBI:33019"/>
        <dbReference type="ChEBI" id="CHEBI:37565"/>
        <dbReference type="ChEBI" id="CHEBI:58805"/>
        <dbReference type="EC" id="2.7.7.65"/>
    </reaction>
</comment>
<dbReference type="InterPro" id="IPR029787">
    <property type="entry name" value="Nucleotide_cyclase"/>
</dbReference>
<dbReference type="SUPFAM" id="SSF55073">
    <property type="entry name" value="Nucleotide cyclase"/>
    <property type="match status" value="1"/>
</dbReference>
<evidence type="ECO:0000256" key="2">
    <source>
        <dbReference type="ARBA" id="ARBA00034247"/>
    </source>
</evidence>
<dbReference type="PANTHER" id="PTHR45138:SF9">
    <property type="entry name" value="DIGUANYLATE CYCLASE DGCM-RELATED"/>
    <property type="match status" value="1"/>
</dbReference>
<dbReference type="EMBL" id="LAQT01000037">
    <property type="protein sequence ID" value="KPC49430.1"/>
    <property type="molecule type" value="Genomic_DNA"/>
</dbReference>
<evidence type="ECO:0000313" key="5">
    <source>
        <dbReference type="Proteomes" id="UP000037939"/>
    </source>
</evidence>
<accession>A0A0N0XFV0</accession>
<dbReference type="InterPro" id="IPR050469">
    <property type="entry name" value="Diguanylate_Cyclase"/>
</dbReference>
<dbReference type="Pfam" id="PF00990">
    <property type="entry name" value="GGDEF"/>
    <property type="match status" value="1"/>
</dbReference>
<name>A0A0N0XFV0_9NEIS</name>
<dbReference type="SMART" id="SM00267">
    <property type="entry name" value="GGDEF"/>
    <property type="match status" value="1"/>
</dbReference>
<dbReference type="PANTHER" id="PTHR45138">
    <property type="entry name" value="REGULATORY COMPONENTS OF SENSORY TRANSDUCTION SYSTEM"/>
    <property type="match status" value="1"/>
</dbReference>
<dbReference type="InterPro" id="IPR000160">
    <property type="entry name" value="GGDEF_dom"/>
</dbReference>
<dbReference type="CDD" id="cd01949">
    <property type="entry name" value="GGDEF"/>
    <property type="match status" value="1"/>
</dbReference>
<protein>
    <recommendedName>
        <fullName evidence="1">diguanylate cyclase</fullName>
        <ecNumber evidence="1">2.7.7.65</ecNumber>
    </recommendedName>
</protein>
<dbReference type="FunFam" id="3.30.70.270:FF:000001">
    <property type="entry name" value="Diguanylate cyclase domain protein"/>
    <property type="match status" value="1"/>
</dbReference>
<gene>
    <name evidence="4" type="primary">pleD_10</name>
    <name evidence="4" type="ORF">WG78_21090</name>
</gene>
<sequence>MPIPPSVNPVEIARIALKRLAERGMPPTPENYAQFYNAIVTIKSPEEKTNDELQQAWQILCRLDDAVSDTRDTTEQLLSSLAEGGDTMANRLGELKQTRQAHLTRTQPPEETHSKLEELLDDIIHSTSNIHTTVKSSHIDLAAIRESVRHIEEDLAHNRKMLELDPLTGSLNRQGFDHLLSNECKRARRSGAKLTVVIFDLDDFKLINDRHGHLVGDQVLVHMANLAKAVLRETDTLVRYGGEEFLVMLPETDHRGAQYVVDRLRVVANKSPFMHKAQRLEVTFSSGIATLKDDENGRALVLRADEALYRAKHSGRGRIEVAE</sequence>
<dbReference type="OrthoDB" id="8522032at2"/>
<evidence type="ECO:0000259" key="3">
    <source>
        <dbReference type="PROSITE" id="PS50887"/>
    </source>
</evidence>
<keyword evidence="5" id="KW-1185">Reference proteome</keyword>
<dbReference type="GO" id="GO:0052621">
    <property type="term" value="F:diguanylate cyclase activity"/>
    <property type="evidence" value="ECO:0007669"/>
    <property type="project" value="UniProtKB-EC"/>
</dbReference>
<dbReference type="Gene3D" id="3.30.70.270">
    <property type="match status" value="1"/>
</dbReference>
<dbReference type="PROSITE" id="PS50887">
    <property type="entry name" value="GGDEF"/>
    <property type="match status" value="1"/>
</dbReference>
<dbReference type="NCBIfam" id="TIGR00254">
    <property type="entry name" value="GGDEF"/>
    <property type="match status" value="1"/>
</dbReference>
<proteinExistence type="predicted"/>
<dbReference type="InterPro" id="IPR043128">
    <property type="entry name" value="Rev_trsase/Diguanyl_cyclase"/>
</dbReference>
<dbReference type="AlphaFoldDB" id="A0A0N0XFV0"/>
<dbReference type="STRING" id="857265.WG78_21090"/>
<dbReference type="Proteomes" id="UP000037939">
    <property type="component" value="Unassembled WGS sequence"/>
</dbReference>
<feature type="domain" description="GGDEF" evidence="3">
    <location>
        <begin position="192"/>
        <end position="323"/>
    </location>
</feature>
<evidence type="ECO:0000313" key="4">
    <source>
        <dbReference type="EMBL" id="KPC49430.1"/>
    </source>
</evidence>
<dbReference type="EC" id="2.7.7.65" evidence="1"/>
<dbReference type="RefSeq" id="WP_053939776.1">
    <property type="nucleotide sequence ID" value="NZ_LAQT01000037.1"/>
</dbReference>
<reference evidence="4 5" key="1">
    <citation type="submission" date="2015-07" db="EMBL/GenBank/DDBJ databases">
        <title>Draft genome sequence of the Amantichitinum ursilacus IGB-41, a new chitin-degrading bacterium.</title>
        <authorList>
            <person name="Kirstahler P."/>
            <person name="Guenther M."/>
            <person name="Grumaz C."/>
            <person name="Rupp S."/>
            <person name="Zibek S."/>
            <person name="Sohn K."/>
        </authorList>
    </citation>
    <scope>NUCLEOTIDE SEQUENCE [LARGE SCALE GENOMIC DNA]</scope>
    <source>
        <strain evidence="4 5">IGB-41</strain>
    </source>
</reference>